<dbReference type="OrthoDB" id="5976022at2759"/>
<reference evidence="1 2" key="1">
    <citation type="journal article" date="2019" name="Sci. Data">
        <title>Hybrid genome assembly and annotation of Danionella translucida.</title>
        <authorList>
            <person name="Kadobianskyi M."/>
            <person name="Schulze L."/>
            <person name="Schuelke M."/>
            <person name="Judkewitz B."/>
        </authorList>
    </citation>
    <scope>NUCLEOTIDE SEQUENCE [LARGE SCALE GENOMIC DNA]</scope>
    <source>
        <strain evidence="1 2">Bolton</strain>
    </source>
</reference>
<keyword evidence="2" id="KW-1185">Reference proteome</keyword>
<evidence type="ECO:0000313" key="1">
    <source>
        <dbReference type="EMBL" id="TRY89161.1"/>
    </source>
</evidence>
<organism evidence="1 2">
    <name type="scientific">Danionella cerebrum</name>
    <dbReference type="NCBI Taxonomy" id="2873325"/>
    <lineage>
        <taxon>Eukaryota</taxon>
        <taxon>Metazoa</taxon>
        <taxon>Chordata</taxon>
        <taxon>Craniata</taxon>
        <taxon>Vertebrata</taxon>
        <taxon>Euteleostomi</taxon>
        <taxon>Actinopterygii</taxon>
        <taxon>Neopterygii</taxon>
        <taxon>Teleostei</taxon>
        <taxon>Ostariophysi</taxon>
        <taxon>Cypriniformes</taxon>
        <taxon>Danionidae</taxon>
        <taxon>Danioninae</taxon>
        <taxon>Danionella</taxon>
    </lineage>
</organism>
<name>A0A553QGU5_9TELE</name>
<dbReference type="EMBL" id="SRMA01025997">
    <property type="protein sequence ID" value="TRY89161.1"/>
    <property type="molecule type" value="Genomic_DNA"/>
</dbReference>
<accession>A0A553QGU5</accession>
<sequence>MDCSAHVQITAANFPARGDRRLVPRTPTIEENGEVVIGDVEAALTGSGSGISRFDSGFPLAFIGHKHTLKGCEGVVMAGPTVALCCGFRVSANGQQNEHFRFKRAFQSESNIILCELASLNQHRTGQLLESYVSAGYGTLADAEQVFALHLQEVPLTSSASFRDPPVVQDLLLNNSYFSSTPLPPAPSDL</sequence>
<proteinExistence type="predicted"/>
<dbReference type="AlphaFoldDB" id="A0A553QGU5"/>
<evidence type="ECO:0000313" key="2">
    <source>
        <dbReference type="Proteomes" id="UP000316079"/>
    </source>
</evidence>
<dbReference type="Proteomes" id="UP000316079">
    <property type="component" value="Unassembled WGS sequence"/>
</dbReference>
<protein>
    <submittedName>
        <fullName evidence="1">Uncharacterized protein</fullName>
    </submittedName>
</protein>
<comment type="caution">
    <text evidence="1">The sequence shown here is derived from an EMBL/GenBank/DDBJ whole genome shotgun (WGS) entry which is preliminary data.</text>
</comment>
<gene>
    <name evidence="1" type="ORF">DNTS_018076</name>
</gene>